<evidence type="ECO:0000259" key="8">
    <source>
        <dbReference type="PROSITE" id="PS00624"/>
    </source>
</evidence>
<dbReference type="SUPFAM" id="SSF51905">
    <property type="entry name" value="FAD/NAD(P)-binding domain"/>
    <property type="match status" value="1"/>
</dbReference>
<dbReference type="InterPro" id="IPR036188">
    <property type="entry name" value="FAD/NAD-bd_sf"/>
</dbReference>
<dbReference type="Gene3D" id="3.30.560.10">
    <property type="entry name" value="Glucose Oxidase, domain 3"/>
    <property type="match status" value="1"/>
</dbReference>
<evidence type="ECO:0000256" key="2">
    <source>
        <dbReference type="ARBA" id="ARBA00010790"/>
    </source>
</evidence>
<dbReference type="Pfam" id="PF05199">
    <property type="entry name" value="GMC_oxred_C"/>
    <property type="match status" value="1"/>
</dbReference>
<dbReference type="Gene3D" id="3.50.50.60">
    <property type="entry name" value="FAD/NAD(P)-binding domain"/>
    <property type="match status" value="1"/>
</dbReference>
<name>A0A8H5CP40_9AGAR</name>
<comment type="similarity">
    <text evidence="2">Belongs to the GMC oxidoreductase family.</text>
</comment>
<reference evidence="9 10" key="1">
    <citation type="journal article" date="2020" name="ISME J.">
        <title>Uncovering the hidden diversity of litter-decomposition mechanisms in mushroom-forming fungi.</title>
        <authorList>
            <person name="Floudas D."/>
            <person name="Bentzer J."/>
            <person name="Ahren D."/>
            <person name="Johansson T."/>
            <person name="Persson P."/>
            <person name="Tunlid A."/>
        </authorList>
    </citation>
    <scope>NUCLEOTIDE SEQUENCE [LARGE SCALE GENOMIC DNA]</scope>
    <source>
        <strain evidence="9 10">CBS 291.85</strain>
    </source>
</reference>
<feature type="signal peptide" evidence="7">
    <location>
        <begin position="1"/>
        <end position="17"/>
    </location>
</feature>
<feature type="active site" description="Proton acceptor" evidence="5">
    <location>
        <position position="588"/>
    </location>
</feature>
<feature type="chain" id="PRO_5034378065" description="Glucose-methanol-choline oxidoreductase N-terminal domain-containing protein" evidence="7">
    <location>
        <begin position="18"/>
        <end position="611"/>
    </location>
</feature>
<evidence type="ECO:0000256" key="5">
    <source>
        <dbReference type="PIRSR" id="PIRSR000137-1"/>
    </source>
</evidence>
<evidence type="ECO:0000256" key="3">
    <source>
        <dbReference type="ARBA" id="ARBA00022630"/>
    </source>
</evidence>
<dbReference type="PIRSF" id="PIRSF000137">
    <property type="entry name" value="Alcohol_oxidase"/>
    <property type="match status" value="1"/>
</dbReference>
<dbReference type="InterPro" id="IPR012132">
    <property type="entry name" value="GMC_OxRdtase"/>
</dbReference>
<comment type="cofactor">
    <cofactor evidence="1 6">
        <name>FAD</name>
        <dbReference type="ChEBI" id="CHEBI:57692"/>
    </cofactor>
</comment>
<feature type="binding site" evidence="6">
    <location>
        <position position="111"/>
    </location>
    <ligand>
        <name>FAD</name>
        <dbReference type="ChEBI" id="CHEBI:57692"/>
    </ligand>
</feature>
<dbReference type="SUPFAM" id="SSF54373">
    <property type="entry name" value="FAD-linked reductases, C-terminal domain"/>
    <property type="match status" value="1"/>
</dbReference>
<dbReference type="PANTHER" id="PTHR11552:SF147">
    <property type="entry name" value="CHOLINE DEHYDROGENASE, MITOCHONDRIAL"/>
    <property type="match status" value="1"/>
</dbReference>
<evidence type="ECO:0000313" key="10">
    <source>
        <dbReference type="Proteomes" id="UP000559256"/>
    </source>
</evidence>
<dbReference type="Proteomes" id="UP000559256">
    <property type="component" value="Unassembled WGS sequence"/>
</dbReference>
<keyword evidence="7" id="KW-0732">Signal</keyword>
<dbReference type="GO" id="GO:0016614">
    <property type="term" value="F:oxidoreductase activity, acting on CH-OH group of donors"/>
    <property type="evidence" value="ECO:0007669"/>
    <property type="project" value="InterPro"/>
</dbReference>
<dbReference type="Pfam" id="PF00732">
    <property type="entry name" value="GMC_oxred_N"/>
    <property type="match status" value="1"/>
</dbReference>
<evidence type="ECO:0000256" key="4">
    <source>
        <dbReference type="ARBA" id="ARBA00022827"/>
    </source>
</evidence>
<keyword evidence="10" id="KW-1185">Reference proteome</keyword>
<accession>A0A8H5CP40</accession>
<dbReference type="AlphaFoldDB" id="A0A8H5CP40"/>
<organism evidence="9 10">
    <name type="scientific">Tetrapyrgos nigripes</name>
    <dbReference type="NCBI Taxonomy" id="182062"/>
    <lineage>
        <taxon>Eukaryota</taxon>
        <taxon>Fungi</taxon>
        <taxon>Dikarya</taxon>
        <taxon>Basidiomycota</taxon>
        <taxon>Agaricomycotina</taxon>
        <taxon>Agaricomycetes</taxon>
        <taxon>Agaricomycetidae</taxon>
        <taxon>Agaricales</taxon>
        <taxon>Marasmiineae</taxon>
        <taxon>Marasmiaceae</taxon>
        <taxon>Tetrapyrgos</taxon>
    </lineage>
</organism>
<keyword evidence="3" id="KW-0285">Flavoprotein</keyword>
<dbReference type="InterPro" id="IPR007867">
    <property type="entry name" value="GMC_OxRtase_C"/>
</dbReference>
<feature type="domain" description="Glucose-methanol-choline oxidoreductase N-terminal" evidence="8">
    <location>
        <begin position="315"/>
        <end position="329"/>
    </location>
</feature>
<feature type="binding site" evidence="6">
    <location>
        <begin position="589"/>
        <end position="590"/>
    </location>
    <ligand>
        <name>FAD</name>
        <dbReference type="ChEBI" id="CHEBI:57692"/>
    </ligand>
</feature>
<evidence type="ECO:0000256" key="1">
    <source>
        <dbReference type="ARBA" id="ARBA00001974"/>
    </source>
</evidence>
<keyword evidence="4 6" id="KW-0274">FAD</keyword>
<dbReference type="PROSITE" id="PS00624">
    <property type="entry name" value="GMC_OXRED_2"/>
    <property type="match status" value="1"/>
</dbReference>
<sequence length="611" mass="66703">MLRACFLTTVLSGVAQSASLYTDPNDVPTKEYDFIVVGAGTAGNVIATRLTEDPTKRVLVIEAGIDDTDVLPIHVPFLGLNNEGSIVDWNFTTVPQKELNNRTLSVPRGFVLGGSSSISKSHSSWKRNGRNELDYSKDLMIWTRGSRDLWDHYAKVSTLVPSTSYPDIPPPPPNNPTLSNGNGPVQVTRANFPNELDDKVINGSMILQQEIPHSRFKYTVDMNTGNSIGFGYTQETTGHGERSSSATAYLHPALNSNRSNLDVLIQTRAMRLLQSKNSASNSSSVPHFNRVEVAQSVDGPRFKFRARKEIILSSGAIGTPQLLLLSGVGPKHELKQLGIDVVVDKPAVGKNLRDHPLLSTIYNVNSNQTFDDITRNPALQQQLLEQWQNNRTGLFANTPASVLGFMRLPKDQLNGVKDPASGPHAPHLEMVFVDGFLPLFQPLPETGHFIAVLNSIVAPKSAGSLTLASASGGTFTHPLIDYNIYGNSFDIQAMLQAINDTETFLSTPPWTQDDFIISVFGRNSTSIGTEAEKIAFMRDNTITLFHPVGTARMGSKQGDVTNSRLLVRGVKGVRIVDASVFPTIPECHPQAVVYTLAERAADIIQEDHGML</sequence>
<dbReference type="GO" id="GO:0050660">
    <property type="term" value="F:flavin adenine dinucleotide binding"/>
    <property type="evidence" value="ECO:0007669"/>
    <property type="project" value="InterPro"/>
</dbReference>
<comment type="caution">
    <text evidence="9">The sequence shown here is derived from an EMBL/GenBank/DDBJ whole genome shotgun (WGS) entry which is preliminary data.</text>
</comment>
<dbReference type="InterPro" id="IPR000172">
    <property type="entry name" value="GMC_OxRdtase_N"/>
</dbReference>
<dbReference type="OrthoDB" id="269227at2759"/>
<gene>
    <name evidence="9" type="ORF">D9758_013659</name>
</gene>
<dbReference type="PANTHER" id="PTHR11552">
    <property type="entry name" value="GLUCOSE-METHANOL-CHOLINE GMC OXIDOREDUCTASE"/>
    <property type="match status" value="1"/>
</dbReference>
<evidence type="ECO:0000256" key="7">
    <source>
        <dbReference type="SAM" id="SignalP"/>
    </source>
</evidence>
<protein>
    <recommendedName>
        <fullName evidence="8">Glucose-methanol-choline oxidoreductase N-terminal domain-containing protein</fullName>
    </recommendedName>
</protein>
<proteinExistence type="inferred from homology"/>
<feature type="active site" description="Proton donor" evidence="5">
    <location>
        <position position="546"/>
    </location>
</feature>
<evidence type="ECO:0000256" key="6">
    <source>
        <dbReference type="PIRSR" id="PIRSR000137-2"/>
    </source>
</evidence>
<evidence type="ECO:0000313" key="9">
    <source>
        <dbReference type="EMBL" id="KAF5345441.1"/>
    </source>
</evidence>
<dbReference type="EMBL" id="JAACJM010000112">
    <property type="protein sequence ID" value="KAF5345441.1"/>
    <property type="molecule type" value="Genomic_DNA"/>
</dbReference>